<dbReference type="AlphaFoldDB" id="X0T498"/>
<keyword evidence="1" id="KW-0472">Membrane</keyword>
<sequence>MLTDIEFYEIRYSGKSATFLRGFRSLYLGVFFNIMVMAMVTLAAIKI</sequence>
<organism evidence="2">
    <name type="scientific">marine sediment metagenome</name>
    <dbReference type="NCBI Taxonomy" id="412755"/>
    <lineage>
        <taxon>unclassified sequences</taxon>
        <taxon>metagenomes</taxon>
        <taxon>ecological metagenomes</taxon>
    </lineage>
</organism>
<evidence type="ECO:0000256" key="1">
    <source>
        <dbReference type="SAM" id="Phobius"/>
    </source>
</evidence>
<feature type="transmembrane region" description="Helical" evidence="1">
    <location>
        <begin position="26"/>
        <end position="45"/>
    </location>
</feature>
<gene>
    <name evidence="2" type="ORF">S01H1_23823</name>
</gene>
<reference evidence="2" key="1">
    <citation type="journal article" date="2014" name="Front. Microbiol.">
        <title>High frequency of phylogenetically diverse reductive dehalogenase-homologous genes in deep subseafloor sedimentary metagenomes.</title>
        <authorList>
            <person name="Kawai M."/>
            <person name="Futagami T."/>
            <person name="Toyoda A."/>
            <person name="Takaki Y."/>
            <person name="Nishi S."/>
            <person name="Hori S."/>
            <person name="Arai W."/>
            <person name="Tsubouchi T."/>
            <person name="Morono Y."/>
            <person name="Uchiyama I."/>
            <person name="Ito T."/>
            <person name="Fujiyama A."/>
            <person name="Inagaki F."/>
            <person name="Takami H."/>
        </authorList>
    </citation>
    <scope>NUCLEOTIDE SEQUENCE</scope>
    <source>
        <strain evidence="2">Expedition CK06-06</strain>
    </source>
</reference>
<feature type="non-terminal residue" evidence="2">
    <location>
        <position position="47"/>
    </location>
</feature>
<name>X0T498_9ZZZZ</name>
<proteinExistence type="predicted"/>
<accession>X0T498</accession>
<dbReference type="EMBL" id="BARS01013901">
    <property type="protein sequence ID" value="GAF88039.1"/>
    <property type="molecule type" value="Genomic_DNA"/>
</dbReference>
<evidence type="ECO:0000313" key="2">
    <source>
        <dbReference type="EMBL" id="GAF88039.1"/>
    </source>
</evidence>
<protein>
    <submittedName>
        <fullName evidence="2">Uncharacterized protein</fullName>
    </submittedName>
</protein>
<comment type="caution">
    <text evidence="2">The sequence shown here is derived from an EMBL/GenBank/DDBJ whole genome shotgun (WGS) entry which is preliminary data.</text>
</comment>
<keyword evidence="1" id="KW-0812">Transmembrane</keyword>
<keyword evidence="1" id="KW-1133">Transmembrane helix</keyword>